<reference evidence="5 6" key="1">
    <citation type="submission" date="2020-01" db="EMBL/GenBank/DDBJ databases">
        <authorList>
            <person name="Peng S.Y."/>
            <person name="Li J."/>
            <person name="Wang M."/>
            <person name="Wang L."/>
            <person name="Wang C.Q."/>
            <person name="Wang J.R."/>
        </authorList>
    </citation>
    <scope>NUCLEOTIDE SEQUENCE [LARGE SCALE GENOMIC DNA]</scope>
    <source>
        <strain evidence="5 6">XCT-34</strain>
    </source>
</reference>
<dbReference type="InterPro" id="IPR018357">
    <property type="entry name" value="Hexapep_transf_CS"/>
</dbReference>
<dbReference type="CDD" id="cd03349">
    <property type="entry name" value="LbH_XAT"/>
    <property type="match status" value="1"/>
</dbReference>
<accession>A0ABW9ZKS7</accession>
<evidence type="ECO:0000256" key="1">
    <source>
        <dbReference type="ARBA" id="ARBA00007274"/>
    </source>
</evidence>
<protein>
    <submittedName>
        <fullName evidence="5">Chloramphenicol acetyltransferase</fullName>
    </submittedName>
</protein>
<dbReference type="InterPro" id="IPR050179">
    <property type="entry name" value="Trans_hexapeptide_repeat"/>
</dbReference>
<comment type="caution">
    <text evidence="5">The sequence shown here is derived from an EMBL/GenBank/DDBJ whole genome shotgun (WGS) entry which is preliminary data.</text>
</comment>
<dbReference type="RefSeq" id="WP_161676593.1">
    <property type="nucleotide sequence ID" value="NZ_JAABLP010000003.1"/>
</dbReference>
<evidence type="ECO:0000256" key="4">
    <source>
        <dbReference type="ARBA" id="ARBA00023315"/>
    </source>
</evidence>
<organism evidence="5 6">
    <name type="scientific">Pannonibacter tanglangensis</name>
    <dbReference type="NCBI Taxonomy" id="2750084"/>
    <lineage>
        <taxon>Bacteria</taxon>
        <taxon>Pseudomonadati</taxon>
        <taxon>Pseudomonadota</taxon>
        <taxon>Alphaproteobacteria</taxon>
        <taxon>Hyphomicrobiales</taxon>
        <taxon>Stappiaceae</taxon>
        <taxon>Pannonibacter</taxon>
    </lineage>
</organism>
<keyword evidence="6" id="KW-1185">Reference proteome</keyword>
<dbReference type="InterPro" id="IPR001451">
    <property type="entry name" value="Hexapep"/>
</dbReference>
<dbReference type="Gene3D" id="2.160.10.10">
    <property type="entry name" value="Hexapeptide repeat proteins"/>
    <property type="match status" value="1"/>
</dbReference>
<dbReference type="Pfam" id="PF00132">
    <property type="entry name" value="Hexapep"/>
    <property type="match status" value="1"/>
</dbReference>
<keyword evidence="3" id="KW-0677">Repeat</keyword>
<dbReference type="InterPro" id="IPR011004">
    <property type="entry name" value="Trimer_LpxA-like_sf"/>
</dbReference>
<keyword evidence="2" id="KW-0808">Transferase</keyword>
<name>A0ABW9ZKS7_9HYPH</name>
<comment type="similarity">
    <text evidence="1">Belongs to the transferase hexapeptide repeat family.</text>
</comment>
<dbReference type="Proteomes" id="UP000541347">
    <property type="component" value="Unassembled WGS sequence"/>
</dbReference>
<evidence type="ECO:0000313" key="5">
    <source>
        <dbReference type="EMBL" id="NBN64633.1"/>
    </source>
</evidence>
<gene>
    <name evidence="5" type="ORF">GWI71_13140</name>
</gene>
<keyword evidence="4" id="KW-0012">Acyltransferase</keyword>
<sequence length="214" mass="23912">MHGPDPLTPFPFASTQEIVFLKAVVTRPTIEVGDYTYYHDPVEPERFEDTCVLYHFDFMGDRLVIGRFCAIASRVQFIMNGANHDMSRLSPYPFEIFGHGWSEGFDLADHAKGLRGDTTVGHDVWIGRDAMILPGVTIGHGAIIGARAVVGRDVPPYAIVAGNPGRVIRYRFPPKVRQRLLEIAWWDWPIGRITAAIPLLRGGDVEALARMADR</sequence>
<dbReference type="PANTHER" id="PTHR43300:SF11">
    <property type="entry name" value="ACETYLTRANSFERASE RV3034C-RELATED"/>
    <property type="match status" value="1"/>
</dbReference>
<dbReference type="SUPFAM" id="SSF51161">
    <property type="entry name" value="Trimeric LpxA-like enzymes"/>
    <property type="match status" value="1"/>
</dbReference>
<evidence type="ECO:0000256" key="3">
    <source>
        <dbReference type="ARBA" id="ARBA00022737"/>
    </source>
</evidence>
<dbReference type="PROSITE" id="PS00101">
    <property type="entry name" value="HEXAPEP_TRANSFERASES"/>
    <property type="match status" value="1"/>
</dbReference>
<dbReference type="EMBL" id="JAABLP010000003">
    <property type="protein sequence ID" value="NBN64633.1"/>
    <property type="molecule type" value="Genomic_DNA"/>
</dbReference>
<dbReference type="PANTHER" id="PTHR43300">
    <property type="entry name" value="ACETYLTRANSFERASE"/>
    <property type="match status" value="1"/>
</dbReference>
<proteinExistence type="inferred from homology"/>
<evidence type="ECO:0000313" key="6">
    <source>
        <dbReference type="Proteomes" id="UP000541347"/>
    </source>
</evidence>
<evidence type="ECO:0000256" key="2">
    <source>
        <dbReference type="ARBA" id="ARBA00022679"/>
    </source>
</evidence>